<dbReference type="CDD" id="cd06225">
    <property type="entry name" value="HAMP"/>
    <property type="match status" value="1"/>
</dbReference>
<dbReference type="Proteomes" id="UP001235303">
    <property type="component" value="Unassembled WGS sequence"/>
</dbReference>
<dbReference type="SUPFAM" id="SSF55874">
    <property type="entry name" value="ATPase domain of HSP90 chaperone/DNA topoisomerase II/histidine kinase"/>
    <property type="match status" value="1"/>
</dbReference>
<feature type="coiled-coil region" evidence="13">
    <location>
        <begin position="421"/>
        <end position="455"/>
    </location>
</feature>
<feature type="coiled-coil region" evidence="13">
    <location>
        <begin position="860"/>
        <end position="887"/>
    </location>
</feature>
<dbReference type="RefSeq" id="WP_283754391.1">
    <property type="nucleotide sequence ID" value="NZ_JAQOSP010000094.1"/>
</dbReference>
<dbReference type="Gene3D" id="1.10.287.130">
    <property type="match status" value="1"/>
</dbReference>
<dbReference type="SMART" id="SM00387">
    <property type="entry name" value="HATPase_c"/>
    <property type="match status" value="1"/>
</dbReference>
<evidence type="ECO:0000256" key="4">
    <source>
        <dbReference type="ARBA" id="ARBA00022475"/>
    </source>
</evidence>
<keyword evidence="5 12" id="KW-0597">Phosphoprotein</keyword>
<dbReference type="Pfam" id="PF02518">
    <property type="entry name" value="HATPase_c"/>
    <property type="match status" value="1"/>
</dbReference>
<dbReference type="InterPro" id="IPR029151">
    <property type="entry name" value="Sensor-like_sf"/>
</dbReference>
<dbReference type="InterPro" id="IPR003661">
    <property type="entry name" value="HisK_dim/P_dom"/>
</dbReference>
<dbReference type="EC" id="2.7.13.3" evidence="3"/>
<feature type="domain" description="Histidine kinase" evidence="15">
    <location>
        <begin position="455"/>
        <end position="677"/>
    </location>
</feature>
<dbReference type="CDD" id="cd17546">
    <property type="entry name" value="REC_hyHK_CKI1_RcsC-like"/>
    <property type="match status" value="1"/>
</dbReference>
<dbReference type="InterPro" id="IPR005467">
    <property type="entry name" value="His_kinase_dom"/>
</dbReference>
<reference evidence="18 19" key="1">
    <citation type="submission" date="2023-01" db="EMBL/GenBank/DDBJ databases">
        <title>Novel diversity within Roseofilum (Cyanobacteria; Desertifilaceae) from marine benthic mats with descriptions of four novel species.</title>
        <authorList>
            <person name="Wang Y."/>
            <person name="Berthold D.E."/>
            <person name="Hu J."/>
            <person name="Lefler F.W."/>
            <person name="Laughinghouse H.D. IV."/>
        </authorList>
    </citation>
    <scope>NUCLEOTIDE SEQUENCE [LARGE SCALE GENOMIC DNA]</scope>
    <source>
        <strain evidence="18 19">BLCC-M154</strain>
    </source>
</reference>
<keyword evidence="6" id="KW-0808">Transferase</keyword>
<evidence type="ECO:0000256" key="1">
    <source>
        <dbReference type="ARBA" id="ARBA00000085"/>
    </source>
</evidence>
<dbReference type="PANTHER" id="PTHR43047">
    <property type="entry name" value="TWO-COMPONENT HISTIDINE PROTEIN KINASE"/>
    <property type="match status" value="1"/>
</dbReference>
<gene>
    <name evidence="18" type="ORF">PMG71_14460</name>
</gene>
<dbReference type="EMBL" id="JAQOSP010000094">
    <property type="protein sequence ID" value="MDJ1170631.1"/>
    <property type="molecule type" value="Genomic_DNA"/>
</dbReference>
<name>A0ABT7AWI6_9CYAN</name>
<evidence type="ECO:0000259" key="17">
    <source>
        <dbReference type="PROSITE" id="PS50885"/>
    </source>
</evidence>
<evidence type="ECO:0000313" key="18">
    <source>
        <dbReference type="EMBL" id="MDJ1170631.1"/>
    </source>
</evidence>
<dbReference type="InterPro" id="IPR036890">
    <property type="entry name" value="HATPase_C_sf"/>
</dbReference>
<dbReference type="PROSITE" id="PS50885">
    <property type="entry name" value="HAMP"/>
    <property type="match status" value="1"/>
</dbReference>
<dbReference type="Pfam" id="PF00512">
    <property type="entry name" value="HisKA"/>
    <property type="match status" value="1"/>
</dbReference>
<dbReference type="InterPro" id="IPR036097">
    <property type="entry name" value="HisK_dim/P_sf"/>
</dbReference>
<dbReference type="CDD" id="cd00082">
    <property type="entry name" value="HisKA"/>
    <property type="match status" value="1"/>
</dbReference>
<evidence type="ECO:0000256" key="5">
    <source>
        <dbReference type="ARBA" id="ARBA00022553"/>
    </source>
</evidence>
<dbReference type="PROSITE" id="PS50110">
    <property type="entry name" value="RESPONSE_REGULATORY"/>
    <property type="match status" value="1"/>
</dbReference>
<dbReference type="SUPFAM" id="SSF47384">
    <property type="entry name" value="Homodimeric domain of signal transducing histidine kinase"/>
    <property type="match status" value="1"/>
</dbReference>
<dbReference type="InterPro" id="IPR003660">
    <property type="entry name" value="HAMP_dom"/>
</dbReference>
<keyword evidence="9 14" id="KW-1133">Transmembrane helix</keyword>
<dbReference type="Gene3D" id="3.30.450.20">
    <property type="entry name" value="PAS domain"/>
    <property type="match status" value="1"/>
</dbReference>
<keyword evidence="11 14" id="KW-0472">Membrane</keyword>
<sequence>MSDSQASPSLPLRLVLVIPFVIQIFAAVGLTGYFSLMNGKKAVNNVASQLRTESTERVQNYLNNYLAIPHQINSANAQAIQQEWLDFKNIQALNRQFLNQSYAFGQNYPLYISVGNESGGFIGAGRYDLSDVFLWEFTENLQAGRLMSYGADAEGNITELLTIYDFFDATTRPWYQKAVQENRPIWSEVYTYADNILGITAAQPILDRQGQLIGVAGVDIPLDVINQFLASLKVGQSGEVLILEQSGYVIGSSTQESPYIQDPKNQSFNRLEASKSSILPIRKASQFLEVKFSQLSQINQTQQLEFFIDREKYFLQVTPLVNDQGLDWLIVVLIPESDFMTEIHANTVRTIWLCLAALGIATVLGIYTSRWISKPILALVQSSEAMSNGDLDQQVKIGNIAELKTLADSFNRMATELKAYFTDLEKRVEERTAELAEAKKAADSANQAKSEFLANMSHELRTPLNGILGYAQIMDRAQDLNDHRKGVSIIHQAGSHLLTLINDILDLAKIEAKKMTLVNSDFHLPSFLIAVAEIARVRATNKGINLQVLMADHLPVGVKGDEKRLRQVLLNLLGNAVKFTDRGVVTFKGDLCREDLESRQVTIRFTIEDTGIGMTPEQLEKIFLPFEQVGSKSKQSEGTGLGLTICRQIVAMMGSTLEVESQWGEGSRFWFEVELQVSDEWVSKAAVLEQGKIIGYEGERKKILVVDDQTLNRTVVYEILRPLGFLISEAKNGREGLEKLPEIKPDLVMTDIMMPEMDGYELAGKIRELYSETVPVLAVSASVSLSDQNLAIAAGCDEFLDKPLDMEKLFKALKRYLKVQWIYEDVRSPLEGPSSPMIIPKPEALKPLYKALKIGDIEAIEKTAYRLKEEEREYEAFSDRLLQLAAEFDERGILELLESHTQV</sequence>
<comment type="subcellular location">
    <subcellularLocation>
        <location evidence="2">Cell membrane</location>
        <topology evidence="2">Multi-pass membrane protein</topology>
    </subcellularLocation>
</comment>
<dbReference type="Gene3D" id="3.30.565.10">
    <property type="entry name" value="Histidine kinase-like ATPase, C-terminal domain"/>
    <property type="match status" value="1"/>
</dbReference>
<evidence type="ECO:0000256" key="12">
    <source>
        <dbReference type="PROSITE-ProRule" id="PRU00169"/>
    </source>
</evidence>
<dbReference type="SMART" id="SM00304">
    <property type="entry name" value="HAMP"/>
    <property type="match status" value="1"/>
</dbReference>
<dbReference type="SUPFAM" id="SSF158472">
    <property type="entry name" value="HAMP domain-like"/>
    <property type="match status" value="1"/>
</dbReference>
<dbReference type="InterPro" id="IPR011006">
    <property type="entry name" value="CheY-like_superfamily"/>
</dbReference>
<comment type="caution">
    <text evidence="18">The sequence shown here is derived from an EMBL/GenBank/DDBJ whole genome shotgun (WGS) entry which is preliminary data.</text>
</comment>
<organism evidence="18 19">
    <name type="scientific">Roseofilum acuticapitatum BLCC-M154</name>
    <dbReference type="NCBI Taxonomy" id="3022444"/>
    <lineage>
        <taxon>Bacteria</taxon>
        <taxon>Bacillati</taxon>
        <taxon>Cyanobacteriota</taxon>
        <taxon>Cyanophyceae</taxon>
        <taxon>Desertifilales</taxon>
        <taxon>Desertifilaceae</taxon>
        <taxon>Roseofilum</taxon>
        <taxon>Roseofilum acuticapitatum</taxon>
    </lineage>
</organism>
<evidence type="ECO:0000256" key="2">
    <source>
        <dbReference type="ARBA" id="ARBA00004651"/>
    </source>
</evidence>
<evidence type="ECO:0000256" key="10">
    <source>
        <dbReference type="ARBA" id="ARBA00023012"/>
    </source>
</evidence>
<dbReference type="InterPro" id="IPR003594">
    <property type="entry name" value="HATPase_dom"/>
</dbReference>
<dbReference type="Pfam" id="PF00672">
    <property type="entry name" value="HAMP"/>
    <property type="match status" value="1"/>
</dbReference>
<dbReference type="CDD" id="cd16922">
    <property type="entry name" value="HATPase_EvgS-ArcB-TorS-like"/>
    <property type="match status" value="1"/>
</dbReference>
<dbReference type="InterPro" id="IPR033479">
    <property type="entry name" value="dCache_1"/>
</dbReference>
<evidence type="ECO:0000256" key="6">
    <source>
        <dbReference type="ARBA" id="ARBA00022679"/>
    </source>
</evidence>
<comment type="catalytic activity">
    <reaction evidence="1">
        <text>ATP + protein L-histidine = ADP + protein N-phospho-L-histidine.</text>
        <dbReference type="EC" id="2.7.13.3"/>
    </reaction>
</comment>
<feature type="modified residue" description="4-aspartylphosphate" evidence="12">
    <location>
        <position position="751"/>
    </location>
</feature>
<dbReference type="PROSITE" id="PS50109">
    <property type="entry name" value="HIS_KIN"/>
    <property type="match status" value="1"/>
</dbReference>
<dbReference type="SMART" id="SM00448">
    <property type="entry name" value="REC"/>
    <property type="match status" value="1"/>
</dbReference>
<evidence type="ECO:0000259" key="15">
    <source>
        <dbReference type="PROSITE" id="PS50109"/>
    </source>
</evidence>
<evidence type="ECO:0000256" key="13">
    <source>
        <dbReference type="SAM" id="Coils"/>
    </source>
</evidence>
<proteinExistence type="predicted"/>
<evidence type="ECO:0000256" key="9">
    <source>
        <dbReference type="ARBA" id="ARBA00022989"/>
    </source>
</evidence>
<keyword evidence="10" id="KW-0902">Two-component regulatory system</keyword>
<evidence type="ECO:0000259" key="16">
    <source>
        <dbReference type="PROSITE" id="PS50110"/>
    </source>
</evidence>
<dbReference type="Gene3D" id="6.10.340.10">
    <property type="match status" value="1"/>
</dbReference>
<evidence type="ECO:0000256" key="3">
    <source>
        <dbReference type="ARBA" id="ARBA00012438"/>
    </source>
</evidence>
<evidence type="ECO:0000256" key="7">
    <source>
        <dbReference type="ARBA" id="ARBA00022692"/>
    </source>
</evidence>
<evidence type="ECO:0000256" key="11">
    <source>
        <dbReference type="ARBA" id="ARBA00023136"/>
    </source>
</evidence>
<evidence type="ECO:0000313" key="19">
    <source>
        <dbReference type="Proteomes" id="UP001235303"/>
    </source>
</evidence>
<keyword evidence="4" id="KW-1003">Cell membrane</keyword>
<keyword evidence="18" id="KW-0547">Nucleotide-binding</keyword>
<dbReference type="InterPro" id="IPR001789">
    <property type="entry name" value="Sig_transdc_resp-reg_receiver"/>
</dbReference>
<evidence type="ECO:0000256" key="14">
    <source>
        <dbReference type="SAM" id="Phobius"/>
    </source>
</evidence>
<feature type="domain" description="HAMP" evidence="17">
    <location>
        <begin position="370"/>
        <end position="422"/>
    </location>
</feature>
<feature type="transmembrane region" description="Helical" evidence="14">
    <location>
        <begin position="12"/>
        <end position="34"/>
    </location>
</feature>
<keyword evidence="18" id="KW-0067">ATP-binding</keyword>
<dbReference type="SUPFAM" id="SSF52172">
    <property type="entry name" value="CheY-like"/>
    <property type="match status" value="1"/>
</dbReference>
<dbReference type="Gene3D" id="3.40.50.2300">
    <property type="match status" value="1"/>
</dbReference>
<dbReference type="PANTHER" id="PTHR43047:SF72">
    <property type="entry name" value="OSMOSENSING HISTIDINE PROTEIN KINASE SLN1"/>
    <property type="match status" value="1"/>
</dbReference>
<dbReference type="Pfam" id="PF02743">
    <property type="entry name" value="dCache_1"/>
    <property type="match status" value="1"/>
</dbReference>
<dbReference type="PRINTS" id="PR00344">
    <property type="entry name" value="BCTRLSENSOR"/>
</dbReference>
<evidence type="ECO:0000256" key="8">
    <source>
        <dbReference type="ARBA" id="ARBA00022777"/>
    </source>
</evidence>
<dbReference type="Pfam" id="PF00072">
    <property type="entry name" value="Response_reg"/>
    <property type="match status" value="1"/>
</dbReference>
<keyword evidence="13" id="KW-0175">Coiled coil</keyword>
<keyword evidence="8" id="KW-0418">Kinase</keyword>
<protein>
    <recommendedName>
        <fullName evidence="3">histidine kinase</fullName>
        <ecNumber evidence="3">2.7.13.3</ecNumber>
    </recommendedName>
</protein>
<feature type="transmembrane region" description="Helical" evidence="14">
    <location>
        <begin position="350"/>
        <end position="372"/>
    </location>
</feature>
<feature type="domain" description="Response regulatory" evidence="16">
    <location>
        <begin position="702"/>
        <end position="817"/>
    </location>
</feature>
<dbReference type="CDD" id="cd12913">
    <property type="entry name" value="PDC1_MCP_like"/>
    <property type="match status" value="1"/>
</dbReference>
<keyword evidence="7 14" id="KW-0812">Transmembrane</keyword>
<keyword evidence="19" id="KW-1185">Reference proteome</keyword>
<accession>A0ABT7AWI6</accession>
<dbReference type="InterPro" id="IPR004358">
    <property type="entry name" value="Sig_transdc_His_kin-like_C"/>
</dbReference>
<dbReference type="GO" id="GO:0005524">
    <property type="term" value="F:ATP binding"/>
    <property type="evidence" value="ECO:0007669"/>
    <property type="project" value="UniProtKB-KW"/>
</dbReference>
<dbReference type="SUPFAM" id="SSF103190">
    <property type="entry name" value="Sensory domain-like"/>
    <property type="match status" value="1"/>
</dbReference>
<dbReference type="SMART" id="SM00388">
    <property type="entry name" value="HisKA"/>
    <property type="match status" value="1"/>
</dbReference>